<dbReference type="AlphaFoldDB" id="A0A9K3LK35"/>
<dbReference type="CDD" id="cd02799">
    <property type="entry name" value="tRNA_bind_EMAP-II_like"/>
    <property type="match status" value="1"/>
</dbReference>
<evidence type="ECO:0000256" key="3">
    <source>
        <dbReference type="SAM" id="MobiDB-lite"/>
    </source>
</evidence>
<keyword evidence="1 2" id="KW-0694">RNA-binding</keyword>
<name>A0A9K3LK35_9STRA</name>
<dbReference type="EMBL" id="JAGRRH010000010">
    <property type="protein sequence ID" value="KAG7363497.1"/>
    <property type="molecule type" value="Genomic_DNA"/>
</dbReference>
<evidence type="ECO:0000313" key="5">
    <source>
        <dbReference type="EMBL" id="KAG7363497.1"/>
    </source>
</evidence>
<dbReference type="InterPro" id="IPR051270">
    <property type="entry name" value="Tyrosine-tRNA_ligase_regulator"/>
</dbReference>
<reference evidence="5" key="1">
    <citation type="journal article" date="2021" name="Sci. Rep.">
        <title>Diploid genomic architecture of Nitzschia inconspicua, an elite biomass production diatom.</title>
        <authorList>
            <person name="Oliver A."/>
            <person name="Podell S."/>
            <person name="Pinowska A."/>
            <person name="Traller J.C."/>
            <person name="Smith S.R."/>
            <person name="McClure R."/>
            <person name="Beliaev A."/>
            <person name="Bohutskyi P."/>
            <person name="Hill E.A."/>
            <person name="Rabines A."/>
            <person name="Zheng H."/>
            <person name="Allen L.Z."/>
            <person name="Kuo A."/>
            <person name="Grigoriev I.V."/>
            <person name="Allen A.E."/>
            <person name="Hazlebeck D."/>
            <person name="Allen E.E."/>
        </authorList>
    </citation>
    <scope>NUCLEOTIDE SEQUENCE</scope>
    <source>
        <strain evidence="5">Hildebrandi</strain>
    </source>
</reference>
<feature type="compositionally biased region" description="Low complexity" evidence="3">
    <location>
        <begin position="247"/>
        <end position="264"/>
    </location>
</feature>
<dbReference type="FunFam" id="2.40.50.140:FF:000225">
    <property type="entry name" value="tyrosine--tRNA ligase, cytoplasmic"/>
    <property type="match status" value="1"/>
</dbReference>
<feature type="compositionally biased region" description="Basic and acidic residues" evidence="3">
    <location>
        <begin position="265"/>
        <end position="275"/>
    </location>
</feature>
<dbReference type="PROSITE" id="PS50886">
    <property type="entry name" value="TRBD"/>
    <property type="match status" value="1"/>
</dbReference>
<reference evidence="5" key="2">
    <citation type="submission" date="2021-04" db="EMBL/GenBank/DDBJ databases">
        <authorList>
            <person name="Podell S."/>
        </authorList>
    </citation>
    <scope>NUCLEOTIDE SEQUENCE</scope>
    <source>
        <strain evidence="5">Hildebrandi</strain>
    </source>
</reference>
<evidence type="ECO:0000259" key="4">
    <source>
        <dbReference type="PROSITE" id="PS50886"/>
    </source>
</evidence>
<dbReference type="InterPro" id="IPR002547">
    <property type="entry name" value="tRNA-bd_dom"/>
</dbReference>
<dbReference type="Proteomes" id="UP000693970">
    <property type="component" value="Unassembled WGS sequence"/>
</dbReference>
<evidence type="ECO:0000313" key="6">
    <source>
        <dbReference type="Proteomes" id="UP000693970"/>
    </source>
</evidence>
<organism evidence="5 6">
    <name type="scientific">Nitzschia inconspicua</name>
    <dbReference type="NCBI Taxonomy" id="303405"/>
    <lineage>
        <taxon>Eukaryota</taxon>
        <taxon>Sar</taxon>
        <taxon>Stramenopiles</taxon>
        <taxon>Ochrophyta</taxon>
        <taxon>Bacillariophyta</taxon>
        <taxon>Bacillariophyceae</taxon>
        <taxon>Bacillariophycidae</taxon>
        <taxon>Bacillariales</taxon>
        <taxon>Bacillariaceae</taxon>
        <taxon>Nitzschia</taxon>
    </lineage>
</organism>
<dbReference type="OrthoDB" id="19141at2759"/>
<feature type="compositionally biased region" description="Low complexity" evidence="3">
    <location>
        <begin position="276"/>
        <end position="288"/>
    </location>
</feature>
<comment type="caution">
    <text evidence="5">The sequence shown here is derived from an EMBL/GenBank/DDBJ whole genome shotgun (WGS) entry which is preliminary data.</text>
</comment>
<protein>
    <submittedName>
        <fullName evidence="5">Methionyl-tRNA synthetase</fullName>
    </submittedName>
</protein>
<dbReference type="GO" id="GO:0000049">
    <property type="term" value="F:tRNA binding"/>
    <property type="evidence" value="ECO:0007669"/>
    <property type="project" value="UniProtKB-UniRule"/>
</dbReference>
<keyword evidence="2" id="KW-0820">tRNA-binding</keyword>
<evidence type="ECO:0000256" key="1">
    <source>
        <dbReference type="ARBA" id="ARBA00022884"/>
    </source>
</evidence>
<proteinExistence type="predicted"/>
<sequence>MKGHNPSGSAIGTLTVPPAMLKSDTVLQLVIQAASQHQLTVKSPSKGGVLHLELLNGVKLTHRNSILRCLCGMGLHNALDCAPHFLLGGHAAPSMAAPHHAMALASLSSWMSVADQVRGGKDAAAVDKALMEDVNSHLKTRAFLIDSPSMTLADIDLAVAIVSKTTDMDAVITAYPHLHRWLSTIEEGMKQLYGLALSSKIPVPPAAPSEGPQLFFFGNESRVEIPKVATPASTEEPKGGGDKKGKNQQQQQQQQQQQKQQPFQKDGKASNKPAKDAAAPAKQPTTAASDSFDVSALDIRVGQIVKVWHHPEAEKLFCEEIDVGEEQPRQIASGLRPFYQTSELENRRVVVLCNLKKRNLVGFPSHGMVLCASNDDHTAVECMEPPADAKIGERVTFDKYSGDPEPENKIAKKKIFEAVAPDLKTNSDGICVWKDSVSQTSAGPIKASKGMPNAQVA</sequence>
<gene>
    <name evidence="5" type="ORF">IV203_026858</name>
</gene>
<dbReference type="Pfam" id="PF01588">
    <property type="entry name" value="tRNA_bind"/>
    <property type="match status" value="1"/>
</dbReference>
<evidence type="ECO:0000256" key="2">
    <source>
        <dbReference type="PROSITE-ProRule" id="PRU00209"/>
    </source>
</evidence>
<feature type="region of interest" description="Disordered" evidence="3">
    <location>
        <begin position="228"/>
        <end position="289"/>
    </location>
</feature>
<dbReference type="PANTHER" id="PTHR11586">
    <property type="entry name" value="TRNA-AMINOACYLATION COFACTOR ARC1 FAMILY MEMBER"/>
    <property type="match status" value="1"/>
</dbReference>
<feature type="compositionally biased region" description="Basic and acidic residues" evidence="3">
    <location>
        <begin position="235"/>
        <end position="245"/>
    </location>
</feature>
<dbReference type="PANTHER" id="PTHR11586:SF33">
    <property type="entry name" value="AMINOACYL TRNA SYNTHASE COMPLEX-INTERACTING MULTIFUNCTIONAL PROTEIN 1"/>
    <property type="match status" value="1"/>
</dbReference>
<feature type="domain" description="TRNA-binding" evidence="4">
    <location>
        <begin position="293"/>
        <end position="396"/>
    </location>
</feature>
<keyword evidence="6" id="KW-1185">Reference proteome</keyword>
<accession>A0A9K3LK35</accession>